<dbReference type="RefSeq" id="YP_009609715.1">
    <property type="nucleotide sequence ID" value="NC_041997.1"/>
</dbReference>
<feature type="region of interest" description="Disordered" evidence="1">
    <location>
        <begin position="98"/>
        <end position="145"/>
    </location>
</feature>
<evidence type="ECO:0000256" key="2">
    <source>
        <dbReference type="SAM" id="Phobius"/>
    </source>
</evidence>
<evidence type="ECO:0000313" key="3">
    <source>
        <dbReference type="EMBL" id="ASD50395.1"/>
    </source>
</evidence>
<proteinExistence type="predicted"/>
<evidence type="ECO:0000313" key="4">
    <source>
        <dbReference type="Proteomes" id="UP000224101"/>
    </source>
</evidence>
<accession>A0A218M2X4</accession>
<dbReference type="Proteomes" id="UP000224101">
    <property type="component" value="Segment"/>
</dbReference>
<keyword evidence="2" id="KW-1133">Transmembrane helix</keyword>
<reference evidence="3 4" key="1">
    <citation type="submission" date="2017-08" db="EMBL/GenBank/DDBJ databases">
        <title>Characterization and complete genome sequence of novel bacteriophage infecting the causal agent of bacterial fruit blotch, Acidovorax citrulli.</title>
        <authorList>
            <person name="Midani A.R."/>
            <person name="Park S.-H."/>
            <person name="Choi T.-J."/>
        </authorList>
    </citation>
    <scope>NUCLEOTIDE SEQUENCE [LARGE SCALE GENOMIC DNA]</scope>
</reference>
<organism evidence="3 4">
    <name type="scientific">Acidovorax phage ACP17</name>
    <dbReference type="NCBI Taxonomy" id="2010329"/>
    <lineage>
        <taxon>Viruses</taxon>
        <taxon>Duplodnaviria</taxon>
        <taxon>Heunggongvirae</taxon>
        <taxon>Uroviricota</taxon>
        <taxon>Caudoviricetes</taxon>
        <taxon>Busanvirus</taxon>
        <taxon>Busanvirus ACP17</taxon>
    </lineage>
</organism>
<keyword evidence="4" id="KW-1185">Reference proteome</keyword>
<dbReference type="EMBL" id="KY979132">
    <property type="protein sequence ID" value="ASD50395.1"/>
    <property type="molecule type" value="Genomic_DNA"/>
</dbReference>
<evidence type="ECO:0000256" key="1">
    <source>
        <dbReference type="SAM" id="MobiDB-lite"/>
    </source>
</evidence>
<feature type="transmembrane region" description="Helical" evidence="2">
    <location>
        <begin position="69"/>
        <end position="88"/>
    </location>
</feature>
<keyword evidence="2" id="KW-0812">Transmembrane</keyword>
<name>A0A218M2X4_9CAUD</name>
<feature type="compositionally biased region" description="Pro residues" evidence="1">
    <location>
        <begin position="133"/>
        <end position="145"/>
    </location>
</feature>
<sequence>MGTLFSAAFMVIMLIILWRGMRGADLSGLFTSQDEAGGISLTKFWQNVAYGAATVAFLSINIAGKATGASLEIVWVIYLGVVASNAVLSKWISMKYTRTEEQPQKPSGPYSNYPRDMGYGMGPEEHGRRLPPKVSPKMPPVDNPD</sequence>
<protein>
    <submittedName>
        <fullName evidence="3">Uncharacterized protein</fullName>
    </submittedName>
</protein>
<dbReference type="KEGG" id="vg:40085800"/>
<feature type="transmembrane region" description="Helical" evidence="2">
    <location>
        <begin position="6"/>
        <end position="24"/>
    </location>
</feature>
<keyword evidence="2" id="KW-0472">Membrane</keyword>
<dbReference type="GeneID" id="40085800"/>